<sequence length="73" mass="8168">MAPPTNQPPNLTSIRISTPPPNFPFNLEHCPIITLTSSRRLHSLSKRLSDPSLLDLSSSSLHCFPIHNFWSCT</sequence>
<dbReference type="EMBL" id="PJQY01000330">
    <property type="protein sequence ID" value="PQQ12831.1"/>
    <property type="molecule type" value="Genomic_DNA"/>
</dbReference>
<gene>
    <name evidence="1" type="ORF">Pyn_36741</name>
</gene>
<accession>A0A314Z7V3</accession>
<dbReference type="AlphaFoldDB" id="A0A314Z7V3"/>
<organism evidence="1 2">
    <name type="scientific">Prunus yedoensis var. nudiflora</name>
    <dbReference type="NCBI Taxonomy" id="2094558"/>
    <lineage>
        <taxon>Eukaryota</taxon>
        <taxon>Viridiplantae</taxon>
        <taxon>Streptophyta</taxon>
        <taxon>Embryophyta</taxon>
        <taxon>Tracheophyta</taxon>
        <taxon>Spermatophyta</taxon>
        <taxon>Magnoliopsida</taxon>
        <taxon>eudicotyledons</taxon>
        <taxon>Gunneridae</taxon>
        <taxon>Pentapetalae</taxon>
        <taxon>rosids</taxon>
        <taxon>fabids</taxon>
        <taxon>Rosales</taxon>
        <taxon>Rosaceae</taxon>
        <taxon>Amygdaloideae</taxon>
        <taxon>Amygdaleae</taxon>
        <taxon>Prunus</taxon>
    </lineage>
</organism>
<comment type="caution">
    <text evidence="1">The sequence shown here is derived from an EMBL/GenBank/DDBJ whole genome shotgun (WGS) entry which is preliminary data.</text>
</comment>
<name>A0A314Z7V3_PRUYE</name>
<evidence type="ECO:0000313" key="1">
    <source>
        <dbReference type="EMBL" id="PQQ12831.1"/>
    </source>
</evidence>
<proteinExistence type="predicted"/>
<protein>
    <submittedName>
        <fullName evidence="1">Uncharacterized protein</fullName>
    </submittedName>
</protein>
<keyword evidence="2" id="KW-1185">Reference proteome</keyword>
<dbReference type="Proteomes" id="UP000250321">
    <property type="component" value="Unassembled WGS sequence"/>
</dbReference>
<reference evidence="1 2" key="1">
    <citation type="submission" date="2018-02" db="EMBL/GenBank/DDBJ databases">
        <title>Draft genome of wild Prunus yedoensis var. nudiflora.</title>
        <authorList>
            <person name="Baek S."/>
            <person name="Kim J.-H."/>
            <person name="Choi K."/>
            <person name="Kim G.-B."/>
            <person name="Cho A."/>
            <person name="Jang H."/>
            <person name="Shin C.-H."/>
            <person name="Yu H.-J."/>
            <person name="Mun J.-H."/>
        </authorList>
    </citation>
    <scope>NUCLEOTIDE SEQUENCE [LARGE SCALE GENOMIC DNA]</scope>
    <source>
        <strain evidence="2">cv. Jeju island</strain>
        <tissue evidence="1">Leaf</tissue>
    </source>
</reference>
<evidence type="ECO:0000313" key="2">
    <source>
        <dbReference type="Proteomes" id="UP000250321"/>
    </source>
</evidence>